<sequence>LTICENTTDVDYCRYYYIQTSDKLKYCQLSCPIEYPVLKVDQISMCVITCDERQQTQIIVDNLNNSIQQCVWCNVSDYWNRSPPICNPSTCNYMNITNLTCEVLNDQTCKYYYEIDSKNYCTNVKCTLFASNDTRKCIQTCLDIYQFYNPQNLTCMTKCPDNRFYSLRTGISLYICSTTCSPPSVWGYNSMYSTYIKNYYCASNCTLMNEDLKYQNGYQCVNNCPVTKYFYNDLLICSTTCQFVQIDYRLCQPECNQTVNSFYTYKDDDGNKYCSDCSDYVNVTLNPSSQTYQLVCQSECFGEYTNYPFQTNSMSINLCLTTLENCSSISLKLGQSFPYNQPINDSVTNCQTQCFDGFGNVDYYCTSCTTSQYFDTITRNCIEQCDKLNISTINIYMDINKTISYCESNQDNCPFTSNSICVSECPTYWKGSQCISQCQKQFDPNTLECIDGLNTIKNFECNLLFQTTNLLEPKSICNIENAGQVYENQEIINIVDFYKLELEEGE</sequence>
<accession>A0A146JYJ9</accession>
<name>A0A146JYJ9_9EUKA</name>
<organism evidence="1">
    <name type="scientific">Trepomonas sp. PC1</name>
    <dbReference type="NCBI Taxonomy" id="1076344"/>
    <lineage>
        <taxon>Eukaryota</taxon>
        <taxon>Metamonada</taxon>
        <taxon>Diplomonadida</taxon>
        <taxon>Hexamitidae</taxon>
        <taxon>Hexamitinae</taxon>
        <taxon>Trepomonas</taxon>
    </lineage>
</organism>
<dbReference type="EMBL" id="GDID01006816">
    <property type="protein sequence ID" value="JAP89790.1"/>
    <property type="molecule type" value="Transcribed_RNA"/>
</dbReference>
<reference evidence="1" key="1">
    <citation type="submission" date="2015-07" db="EMBL/GenBank/DDBJ databases">
        <title>Adaptation to a free-living lifestyle via gene acquisitions in the diplomonad Trepomonas sp. PC1.</title>
        <authorList>
            <person name="Xu F."/>
            <person name="Jerlstrom-Hultqvist J."/>
            <person name="Kolisko M."/>
            <person name="Simpson A.G.B."/>
            <person name="Roger A.J."/>
            <person name="Svard S.G."/>
            <person name="Andersson J.O."/>
        </authorList>
    </citation>
    <scope>NUCLEOTIDE SEQUENCE</scope>
    <source>
        <strain evidence="1">PC1</strain>
    </source>
</reference>
<dbReference type="AlphaFoldDB" id="A0A146JYJ9"/>
<evidence type="ECO:0000313" key="1">
    <source>
        <dbReference type="EMBL" id="JAP89790.1"/>
    </source>
</evidence>
<proteinExistence type="predicted"/>
<feature type="non-terminal residue" evidence="1">
    <location>
        <position position="1"/>
    </location>
</feature>
<protein>
    <submittedName>
        <fullName evidence="1">Uncharacterized protein</fullName>
    </submittedName>
</protein>
<gene>
    <name evidence="1" type="ORF">TPC1_30715</name>
</gene>
<feature type="non-terminal residue" evidence="1">
    <location>
        <position position="506"/>
    </location>
</feature>